<keyword evidence="13" id="KW-1185">Reference proteome</keyword>
<keyword evidence="7" id="KW-0915">Sodium</keyword>
<dbReference type="GO" id="GO:0015293">
    <property type="term" value="F:symporter activity"/>
    <property type="evidence" value="ECO:0007669"/>
    <property type="project" value="TreeGrafter"/>
</dbReference>
<evidence type="ECO:0000256" key="1">
    <source>
        <dbReference type="ARBA" id="ARBA00004651"/>
    </source>
</evidence>
<keyword evidence="10" id="KW-0739">Sodium transport</keyword>
<sequence>MGFMPVDILIFAAFLCLSIGVGAYHAIKTRRAEQRDLQKSATADFLMGGRKMPIVPIALSLLTTFLSGIMMLGAPAELYQRGVLIWVLYLGGGFAFLVSGLFFVPIFYKMKATSIYEYFELRFESKILRRMGAALFLLNTLFYMSVVMYAPAVALTGVTHMPLWPFILVR</sequence>
<evidence type="ECO:0000313" key="13">
    <source>
        <dbReference type="Proteomes" id="UP000887566"/>
    </source>
</evidence>
<dbReference type="InterPro" id="IPR051163">
    <property type="entry name" value="Sodium:Solute_Symporter_SSF"/>
</dbReference>
<dbReference type="PROSITE" id="PS50283">
    <property type="entry name" value="NA_SOLUT_SYMP_3"/>
    <property type="match status" value="1"/>
</dbReference>
<evidence type="ECO:0000256" key="5">
    <source>
        <dbReference type="ARBA" id="ARBA00022692"/>
    </source>
</evidence>
<dbReference type="Proteomes" id="UP000887566">
    <property type="component" value="Unplaced"/>
</dbReference>
<feature type="transmembrane region" description="Helical" evidence="12">
    <location>
        <begin position="54"/>
        <end position="74"/>
    </location>
</feature>
<feature type="transmembrane region" description="Helical" evidence="12">
    <location>
        <begin position="6"/>
        <end position="27"/>
    </location>
</feature>
<keyword evidence="8" id="KW-0406">Ion transport</keyword>
<feature type="transmembrane region" description="Helical" evidence="12">
    <location>
        <begin position="86"/>
        <end position="107"/>
    </location>
</feature>
<dbReference type="GO" id="GO:0006814">
    <property type="term" value="P:sodium ion transport"/>
    <property type="evidence" value="ECO:0007669"/>
    <property type="project" value="UniProtKB-KW"/>
</dbReference>
<keyword evidence="5 12" id="KW-0812">Transmembrane</keyword>
<dbReference type="InterPro" id="IPR001734">
    <property type="entry name" value="Na/solute_symporter"/>
</dbReference>
<proteinExistence type="inferred from homology"/>
<evidence type="ECO:0000256" key="7">
    <source>
        <dbReference type="ARBA" id="ARBA00023053"/>
    </source>
</evidence>
<keyword evidence="9 12" id="KW-0472">Membrane</keyword>
<evidence type="ECO:0000256" key="4">
    <source>
        <dbReference type="ARBA" id="ARBA00022475"/>
    </source>
</evidence>
<evidence type="ECO:0000256" key="8">
    <source>
        <dbReference type="ARBA" id="ARBA00023065"/>
    </source>
</evidence>
<feature type="transmembrane region" description="Helical" evidence="12">
    <location>
        <begin position="127"/>
        <end position="146"/>
    </location>
</feature>
<evidence type="ECO:0000256" key="3">
    <source>
        <dbReference type="ARBA" id="ARBA00022448"/>
    </source>
</evidence>
<keyword evidence="4" id="KW-1003">Cell membrane</keyword>
<dbReference type="PANTHER" id="PTHR42985">
    <property type="entry name" value="SODIUM-COUPLED MONOCARBOXYLATE TRANSPORTER"/>
    <property type="match status" value="1"/>
</dbReference>
<name>A0A914VFY0_9BILA</name>
<dbReference type="InterPro" id="IPR038377">
    <property type="entry name" value="Na/Glc_symporter_sf"/>
</dbReference>
<accession>A0A914VFY0</accession>
<dbReference type="Gene3D" id="1.20.1730.10">
    <property type="entry name" value="Sodium/glucose cotransporter"/>
    <property type="match status" value="1"/>
</dbReference>
<dbReference type="WBParaSite" id="PSAMB.scaffold19060size853.g37779.t1">
    <property type="protein sequence ID" value="PSAMB.scaffold19060size853.g37779.t1"/>
    <property type="gene ID" value="PSAMB.scaffold19060size853.g37779"/>
</dbReference>
<evidence type="ECO:0000256" key="11">
    <source>
        <dbReference type="RuleBase" id="RU362091"/>
    </source>
</evidence>
<dbReference type="Pfam" id="PF00474">
    <property type="entry name" value="SSF"/>
    <property type="match status" value="1"/>
</dbReference>
<evidence type="ECO:0000313" key="14">
    <source>
        <dbReference type="WBParaSite" id="PSAMB.scaffold19060size853.g37779.t1"/>
    </source>
</evidence>
<evidence type="ECO:0000256" key="2">
    <source>
        <dbReference type="ARBA" id="ARBA00006434"/>
    </source>
</evidence>
<evidence type="ECO:0000256" key="12">
    <source>
        <dbReference type="SAM" id="Phobius"/>
    </source>
</evidence>
<comment type="subcellular location">
    <subcellularLocation>
        <location evidence="1">Cell membrane</location>
        <topology evidence="1">Multi-pass membrane protein</topology>
    </subcellularLocation>
</comment>
<dbReference type="GO" id="GO:0005886">
    <property type="term" value="C:plasma membrane"/>
    <property type="evidence" value="ECO:0007669"/>
    <property type="project" value="UniProtKB-SubCell"/>
</dbReference>
<evidence type="ECO:0000256" key="9">
    <source>
        <dbReference type="ARBA" id="ARBA00023136"/>
    </source>
</evidence>
<reference evidence="14" key="1">
    <citation type="submission" date="2022-11" db="UniProtKB">
        <authorList>
            <consortium name="WormBaseParasite"/>
        </authorList>
    </citation>
    <scope>IDENTIFICATION</scope>
</reference>
<dbReference type="PANTHER" id="PTHR42985:SF40">
    <property type="entry name" value="LD47995P-RELATED"/>
    <property type="match status" value="1"/>
</dbReference>
<organism evidence="13 14">
    <name type="scientific">Plectus sambesii</name>
    <dbReference type="NCBI Taxonomy" id="2011161"/>
    <lineage>
        <taxon>Eukaryota</taxon>
        <taxon>Metazoa</taxon>
        <taxon>Ecdysozoa</taxon>
        <taxon>Nematoda</taxon>
        <taxon>Chromadorea</taxon>
        <taxon>Plectida</taxon>
        <taxon>Plectina</taxon>
        <taxon>Plectoidea</taxon>
        <taxon>Plectidae</taxon>
        <taxon>Plectus</taxon>
    </lineage>
</organism>
<keyword evidence="6 12" id="KW-1133">Transmembrane helix</keyword>
<evidence type="ECO:0000256" key="10">
    <source>
        <dbReference type="ARBA" id="ARBA00023201"/>
    </source>
</evidence>
<keyword evidence="3" id="KW-0813">Transport</keyword>
<evidence type="ECO:0000256" key="6">
    <source>
        <dbReference type="ARBA" id="ARBA00022989"/>
    </source>
</evidence>
<comment type="similarity">
    <text evidence="2 11">Belongs to the sodium:solute symporter (SSF) (TC 2.A.21) family.</text>
</comment>
<dbReference type="AlphaFoldDB" id="A0A914VFY0"/>
<protein>
    <submittedName>
        <fullName evidence="14">Sodium-dependent multivitamin transporter</fullName>
    </submittedName>
</protein>